<proteinExistence type="inferred from homology"/>
<dbReference type="CDD" id="cd16914">
    <property type="entry name" value="EcfT"/>
    <property type="match status" value="1"/>
</dbReference>
<dbReference type="HAMAP" id="MF_01461">
    <property type="entry name" value="EcfT"/>
    <property type="match status" value="1"/>
</dbReference>
<feature type="transmembrane region" description="Helical" evidence="9">
    <location>
        <begin position="110"/>
        <end position="132"/>
    </location>
</feature>
<evidence type="ECO:0000256" key="5">
    <source>
        <dbReference type="ARBA" id="ARBA00022475"/>
    </source>
</evidence>
<keyword evidence="5 9" id="KW-1003">Cell membrane</keyword>
<comment type="subcellular location">
    <subcellularLocation>
        <location evidence="1 9">Cell membrane</location>
        <topology evidence="1 9">Multi-pass membrane protein</topology>
    </subcellularLocation>
</comment>
<reference evidence="10" key="1">
    <citation type="submission" date="2023-02" db="EMBL/GenBank/DDBJ databases">
        <title>Gut commensal Christensenella minuta modulates host metabolism via a new class of secondary bile acids.</title>
        <authorList>
            <person name="Liu C."/>
        </authorList>
    </citation>
    <scope>NUCLEOTIDE SEQUENCE</scope>
    <source>
        <strain evidence="10">CA70</strain>
    </source>
</reference>
<sequence>MLKNITLGQYFPGDTVIHRLDPRIKILVALLFLVAVFVVRTMWGFLALTVLFAVIIALAKLGPVTILRSIRPLLFIIIFTFILNILFYSGQTVYWQWGFLTISKEGIEKAVFIAIRLVLLIVATSLLTLTTSPMQLTDGLESLLSPLKKIKFPVHEMSMMMSIAMRFIPTLIEETDRIMKAQTARGAEFDSGNLLKKAKNMIPLLVPLFVGAFKRADELALAMESRCYHGDEGRTRMKVLRLKRMDVWALVLMIAASVLFMVFL</sequence>
<evidence type="ECO:0000256" key="9">
    <source>
        <dbReference type="HAMAP-Rule" id="MF_01461"/>
    </source>
</evidence>
<comment type="similarity">
    <text evidence="2 9">Belongs to the energy-coupling factor EcfT family.</text>
</comment>
<feature type="transmembrane region" description="Helical" evidence="9">
    <location>
        <begin position="26"/>
        <end position="58"/>
    </location>
</feature>
<feature type="transmembrane region" description="Helical" evidence="9">
    <location>
        <begin position="70"/>
        <end position="89"/>
    </location>
</feature>
<keyword evidence="8 9" id="KW-0472">Membrane</keyword>
<keyword evidence="7 9" id="KW-1133">Transmembrane helix</keyword>
<protein>
    <recommendedName>
        <fullName evidence="3 9">Energy-coupling factor transporter transmembrane protein EcfT</fullName>
        <shortName evidence="9">ECF transporter T component EcfT</shortName>
    </recommendedName>
</protein>
<dbReference type="PANTHER" id="PTHR34857">
    <property type="entry name" value="SLL0384 PROTEIN"/>
    <property type="match status" value="1"/>
</dbReference>
<dbReference type="InterPro" id="IPR003339">
    <property type="entry name" value="ABC/ECF_trnsptr_transmembrane"/>
</dbReference>
<dbReference type="GO" id="GO:0022857">
    <property type="term" value="F:transmembrane transporter activity"/>
    <property type="evidence" value="ECO:0007669"/>
    <property type="project" value="UniProtKB-UniRule"/>
</dbReference>
<gene>
    <name evidence="9" type="primary">ecfT</name>
    <name evidence="10" type="ORF">PUP29_09930</name>
</gene>
<evidence type="ECO:0000256" key="1">
    <source>
        <dbReference type="ARBA" id="ARBA00004651"/>
    </source>
</evidence>
<evidence type="ECO:0000256" key="8">
    <source>
        <dbReference type="ARBA" id="ARBA00023136"/>
    </source>
</evidence>
<dbReference type="EMBL" id="CP117826">
    <property type="protein sequence ID" value="XCC61844.1"/>
    <property type="molecule type" value="Genomic_DNA"/>
</dbReference>
<keyword evidence="6 9" id="KW-0812">Transmembrane</keyword>
<dbReference type="InterPro" id="IPR024919">
    <property type="entry name" value="EcfT"/>
</dbReference>
<evidence type="ECO:0000256" key="2">
    <source>
        <dbReference type="ARBA" id="ARBA00005660"/>
    </source>
</evidence>
<dbReference type="Pfam" id="PF02361">
    <property type="entry name" value="CbiQ"/>
    <property type="match status" value="1"/>
</dbReference>
<evidence type="ECO:0000256" key="6">
    <source>
        <dbReference type="ARBA" id="ARBA00022692"/>
    </source>
</evidence>
<feature type="transmembrane region" description="Helical" evidence="9">
    <location>
        <begin position="245"/>
        <end position="263"/>
    </location>
</feature>
<accession>A0AAU8A8C5</accession>
<dbReference type="InterPro" id="IPR051611">
    <property type="entry name" value="ECF_transporter_component"/>
</dbReference>
<organism evidence="10">
    <name type="scientific">Christensenella massiliensis</name>
    <dbReference type="NCBI Taxonomy" id="1805714"/>
    <lineage>
        <taxon>Bacteria</taxon>
        <taxon>Bacillati</taxon>
        <taxon>Bacillota</taxon>
        <taxon>Clostridia</taxon>
        <taxon>Christensenellales</taxon>
        <taxon>Christensenellaceae</taxon>
        <taxon>Christensenella</taxon>
    </lineage>
</organism>
<comment type="subunit">
    <text evidence="9">Forms a stable energy-coupling factor (ECF) transporter complex composed of 2 membrane-embedded substrate-binding proteins (S component), 2 ATP-binding proteins (A component) and 2 transmembrane proteins (T component).</text>
</comment>
<dbReference type="GO" id="GO:0005886">
    <property type="term" value="C:plasma membrane"/>
    <property type="evidence" value="ECO:0007669"/>
    <property type="project" value="UniProtKB-SubCell"/>
</dbReference>
<evidence type="ECO:0000256" key="7">
    <source>
        <dbReference type="ARBA" id="ARBA00022989"/>
    </source>
</evidence>
<comment type="function">
    <text evidence="9">Transmembrane (T) component of an energy-coupling factor (ECF) ABC-transporter complex. Unlike classic ABC transporters this ECF transporter provides the energy necessary to transport a number of different substrates.</text>
</comment>
<evidence type="ECO:0000313" key="10">
    <source>
        <dbReference type="EMBL" id="XCC61844.1"/>
    </source>
</evidence>
<dbReference type="PANTHER" id="PTHR34857:SF2">
    <property type="entry name" value="SLL0384 PROTEIN"/>
    <property type="match status" value="1"/>
</dbReference>
<evidence type="ECO:0000256" key="3">
    <source>
        <dbReference type="ARBA" id="ARBA00014042"/>
    </source>
</evidence>
<dbReference type="AlphaFoldDB" id="A0AAU8A8C5"/>
<name>A0AAU8A8C5_9FIRM</name>
<evidence type="ECO:0000256" key="4">
    <source>
        <dbReference type="ARBA" id="ARBA00022448"/>
    </source>
</evidence>
<dbReference type="RefSeq" id="WP_079546061.1">
    <property type="nucleotide sequence ID" value="NZ_CP117826.1"/>
</dbReference>
<keyword evidence="4 9" id="KW-0813">Transport</keyword>